<organism evidence="2 3">
    <name type="scientific">Meristemomyces frigidus</name>
    <dbReference type="NCBI Taxonomy" id="1508187"/>
    <lineage>
        <taxon>Eukaryota</taxon>
        <taxon>Fungi</taxon>
        <taxon>Dikarya</taxon>
        <taxon>Ascomycota</taxon>
        <taxon>Pezizomycotina</taxon>
        <taxon>Dothideomycetes</taxon>
        <taxon>Dothideomycetidae</taxon>
        <taxon>Mycosphaerellales</taxon>
        <taxon>Teratosphaeriaceae</taxon>
        <taxon>Meristemomyces</taxon>
    </lineage>
</organism>
<accession>A0AAN7TJ62</accession>
<gene>
    <name evidence="2" type="ORF">LTR62_003858</name>
</gene>
<evidence type="ECO:0000256" key="1">
    <source>
        <dbReference type="SAM" id="MobiDB-lite"/>
    </source>
</evidence>
<feature type="region of interest" description="Disordered" evidence="1">
    <location>
        <begin position="1"/>
        <end position="87"/>
    </location>
</feature>
<protein>
    <submittedName>
        <fullName evidence="2">Uncharacterized protein</fullName>
    </submittedName>
</protein>
<evidence type="ECO:0000313" key="3">
    <source>
        <dbReference type="Proteomes" id="UP001310890"/>
    </source>
</evidence>
<dbReference type="AlphaFoldDB" id="A0AAN7TJ62"/>
<dbReference type="Proteomes" id="UP001310890">
    <property type="component" value="Unassembled WGS sequence"/>
</dbReference>
<proteinExistence type="predicted"/>
<name>A0AAN7TJ62_9PEZI</name>
<comment type="caution">
    <text evidence="2">The sequence shown here is derived from an EMBL/GenBank/DDBJ whole genome shotgun (WGS) entry which is preliminary data.</text>
</comment>
<feature type="region of interest" description="Disordered" evidence="1">
    <location>
        <begin position="482"/>
        <end position="505"/>
    </location>
</feature>
<dbReference type="EMBL" id="JAVRRL010000028">
    <property type="protein sequence ID" value="KAK5112760.1"/>
    <property type="molecule type" value="Genomic_DNA"/>
</dbReference>
<reference evidence="2" key="1">
    <citation type="submission" date="2023-08" db="EMBL/GenBank/DDBJ databases">
        <title>Black Yeasts Isolated from many extreme environments.</title>
        <authorList>
            <person name="Coleine C."/>
            <person name="Stajich J.E."/>
            <person name="Selbmann L."/>
        </authorList>
    </citation>
    <scope>NUCLEOTIDE SEQUENCE</scope>
    <source>
        <strain evidence="2">CCFEE 5401</strain>
    </source>
</reference>
<evidence type="ECO:0000313" key="2">
    <source>
        <dbReference type="EMBL" id="KAK5112760.1"/>
    </source>
</evidence>
<sequence length="542" mass="60300">MSAPAGPSHGSAYISKDAVPPTMNQDAGSREADSLGQRIRSAKPQPSNRDSAYASERRQESALDKSSPLAEDGRRNTRLTRSKQLMNDVLAKRSETANERGKLNQLYADIFQIVQDMHDTCVVEWPPPDNIDRIDRLKQKCKRSFEDLVPHEAARMKAETLLSNLERSLFQEEQIISAALASLPSTADSMPIPMEDDALAGLEDVQSVSDMPPQLQKYYRRAGDLNIWKERLQELEFLYVEGVEQRDFLRDRGEKLNVSDDLFDADFERKRTAMAIQLESAEKDALRLAAECRAAGWLTEEDREVSSSNASASARSSIYYAPSQHPRSEFELNLNMEQEVSQTTPTDSWTLGPVSHWLQSLENDPVSDLARPSSLHSETFPEVEDVGQKSDYEIPSRDTHASQITPGQLEPFSLDAADESQIGIPPTADEDVGHAPYLPDNEVEVRNLVTAITPLQTIIPRPAQHPGTSQTTPSVLQIAQQPLPAPQTPASKQVWEDDPGPDETTAFRNVVQSALGQSLPQLDSRLVQQVTEQVVRNLQAMQ</sequence>